<sequence>MGSEWIIGACIGNPVYTMAAQAGLLSYPLERYQLPTGHFFTSDGRPIGRSLVNKARNYYLTILSEAKKIIGSGGETDKKCLAGYFYERAMKDVGAEPEIERYDLVRLLFGMMNELRIKVGDDLAYVSCKSFGVQESLPGGNVRVEAGMDNLVTHLIRDLPQSALHCSKPVDCIRWGTAVDANPRAVVRCQDGIEFPADYVVVTVSLGVMKNMSEKLFCPSLPSIKMKSIRSLGFGQIGKVFAQYNTPFWMGSGGCIRFAWSIDELNKRNKWYKGVSSFQSVPGSAKVICASVAGPEVKAMEQCLDVELAQDVRDILRKFTGDGSLAPPNEILRTEWSTDPYFFGGFSYMAVNSCVDDLCNVMKPLPDSCEDKPPILLFAGEHTDPTQYGTLQGARRSGIREANRIASYTKKLCGPPNGQPADVPSDQRPK</sequence>
<dbReference type="PANTHER" id="PTHR10742">
    <property type="entry name" value="FLAVIN MONOAMINE OXIDASE"/>
    <property type="match status" value="1"/>
</dbReference>
<evidence type="ECO:0000256" key="1">
    <source>
        <dbReference type="SAM" id="MobiDB-lite"/>
    </source>
</evidence>
<reference evidence="3 4" key="1">
    <citation type="submission" date="2024-07" db="EMBL/GenBank/DDBJ databases">
        <title>Chromosome-level genome assembly of the water stick insect Ranatra chinensis (Heteroptera: Nepidae).</title>
        <authorList>
            <person name="Liu X."/>
        </authorList>
    </citation>
    <scope>NUCLEOTIDE SEQUENCE [LARGE SCALE GENOMIC DNA]</scope>
    <source>
        <strain evidence="3">Cailab_2021Rc</strain>
        <tissue evidence="3">Muscle</tissue>
    </source>
</reference>
<proteinExistence type="predicted"/>
<name>A0ABD0YVT4_9HEMI</name>
<accession>A0ABD0YVT4</accession>
<dbReference type="InterPro" id="IPR050281">
    <property type="entry name" value="Flavin_monoamine_oxidase"/>
</dbReference>
<keyword evidence="4" id="KW-1185">Reference proteome</keyword>
<dbReference type="Proteomes" id="UP001558652">
    <property type="component" value="Unassembled WGS sequence"/>
</dbReference>
<evidence type="ECO:0000313" key="4">
    <source>
        <dbReference type="Proteomes" id="UP001558652"/>
    </source>
</evidence>
<dbReference type="SUPFAM" id="SSF51905">
    <property type="entry name" value="FAD/NAD(P)-binding domain"/>
    <property type="match status" value="1"/>
</dbReference>
<dbReference type="Gene3D" id="3.90.660.10">
    <property type="match status" value="1"/>
</dbReference>
<dbReference type="EMBL" id="JBFDAA010000002">
    <property type="protein sequence ID" value="KAL1140066.1"/>
    <property type="molecule type" value="Genomic_DNA"/>
</dbReference>
<dbReference type="PANTHER" id="PTHR10742:SF416">
    <property type="entry name" value="SPERMINE OXIDASE"/>
    <property type="match status" value="1"/>
</dbReference>
<protein>
    <recommendedName>
        <fullName evidence="2">Amine oxidase domain-containing protein</fullName>
    </recommendedName>
</protein>
<gene>
    <name evidence="3" type="ORF">AAG570_007043</name>
</gene>
<dbReference type="Gene3D" id="3.50.50.60">
    <property type="entry name" value="FAD/NAD(P)-binding domain"/>
    <property type="match status" value="1"/>
</dbReference>
<feature type="domain" description="Amine oxidase" evidence="2">
    <location>
        <begin position="1"/>
        <end position="405"/>
    </location>
</feature>
<dbReference type="InterPro" id="IPR002937">
    <property type="entry name" value="Amino_oxidase"/>
</dbReference>
<evidence type="ECO:0000259" key="2">
    <source>
        <dbReference type="Pfam" id="PF01593"/>
    </source>
</evidence>
<comment type="caution">
    <text evidence="3">The sequence shown here is derived from an EMBL/GenBank/DDBJ whole genome shotgun (WGS) entry which is preliminary data.</text>
</comment>
<organism evidence="3 4">
    <name type="scientific">Ranatra chinensis</name>
    <dbReference type="NCBI Taxonomy" id="642074"/>
    <lineage>
        <taxon>Eukaryota</taxon>
        <taxon>Metazoa</taxon>
        <taxon>Ecdysozoa</taxon>
        <taxon>Arthropoda</taxon>
        <taxon>Hexapoda</taxon>
        <taxon>Insecta</taxon>
        <taxon>Pterygota</taxon>
        <taxon>Neoptera</taxon>
        <taxon>Paraneoptera</taxon>
        <taxon>Hemiptera</taxon>
        <taxon>Heteroptera</taxon>
        <taxon>Panheteroptera</taxon>
        <taxon>Nepomorpha</taxon>
        <taxon>Nepidae</taxon>
        <taxon>Ranatrinae</taxon>
        <taxon>Ranatra</taxon>
    </lineage>
</organism>
<evidence type="ECO:0000313" key="3">
    <source>
        <dbReference type="EMBL" id="KAL1140066.1"/>
    </source>
</evidence>
<dbReference type="SUPFAM" id="SSF54373">
    <property type="entry name" value="FAD-linked reductases, C-terminal domain"/>
    <property type="match status" value="1"/>
</dbReference>
<dbReference type="Pfam" id="PF01593">
    <property type="entry name" value="Amino_oxidase"/>
    <property type="match status" value="1"/>
</dbReference>
<dbReference type="InterPro" id="IPR036188">
    <property type="entry name" value="FAD/NAD-bd_sf"/>
</dbReference>
<dbReference type="AlphaFoldDB" id="A0ABD0YVT4"/>
<feature type="region of interest" description="Disordered" evidence="1">
    <location>
        <begin position="410"/>
        <end position="430"/>
    </location>
</feature>